<comment type="function">
    <text evidence="1 7">Involved in ribosome biogenesis; more specifically in 18S rRNA pseudouridylation and in cleavage of pre-rRNA.</text>
</comment>
<dbReference type="Proteomes" id="UP000010469">
    <property type="component" value="Chromosome"/>
</dbReference>
<evidence type="ECO:0000256" key="5">
    <source>
        <dbReference type="ARBA" id="ARBA00022552"/>
    </source>
</evidence>
<dbReference type="InParanoid" id="L0AAM0"/>
<dbReference type="GO" id="GO:0030515">
    <property type="term" value="F:snoRNA binding"/>
    <property type="evidence" value="ECO:0007669"/>
    <property type="project" value="InterPro"/>
</dbReference>
<dbReference type="GO" id="GO:0006364">
    <property type="term" value="P:rRNA processing"/>
    <property type="evidence" value="ECO:0007669"/>
    <property type="project" value="UniProtKB-UniRule"/>
</dbReference>
<keyword evidence="5 7" id="KW-0698">rRNA processing</keyword>
<comment type="similarity">
    <text evidence="2 7">Belongs to the NOP10 family.</text>
</comment>
<dbReference type="OrthoDB" id="7259at2157"/>
<evidence type="ECO:0000313" key="8">
    <source>
        <dbReference type="EMBL" id="AFZ70147.1"/>
    </source>
</evidence>
<dbReference type="SUPFAM" id="SSF144210">
    <property type="entry name" value="Nop10-like SnoRNP"/>
    <property type="match status" value="1"/>
</dbReference>
<keyword evidence="6 7" id="KW-0687">Ribonucleoprotein</keyword>
<gene>
    <name evidence="7" type="primary">nop10</name>
    <name evidence="8" type="ordered locus">Calag_0373</name>
</gene>
<dbReference type="AlphaFoldDB" id="L0AAM0"/>
<dbReference type="GO" id="GO:1990904">
    <property type="term" value="C:ribonucleoprotein complex"/>
    <property type="evidence" value="ECO:0007669"/>
    <property type="project" value="UniProtKB-KW"/>
</dbReference>
<dbReference type="InterPro" id="IPR023532">
    <property type="entry name" value="Nop10_arc-typ"/>
</dbReference>
<keyword evidence="9" id="KW-1185">Reference proteome</keyword>
<dbReference type="InterPro" id="IPR007264">
    <property type="entry name" value="H/ACA_rnp_Nop10"/>
</dbReference>
<reference evidence="9" key="1">
    <citation type="submission" date="2012-03" db="EMBL/GenBank/DDBJ databases">
        <title>Complete genome of Caldisphaera lagunensis DSM 15908.</title>
        <authorList>
            <person name="Lucas S."/>
            <person name="Copeland A."/>
            <person name="Lapidus A."/>
            <person name="Glavina del Rio T."/>
            <person name="Dalin E."/>
            <person name="Tice H."/>
            <person name="Bruce D."/>
            <person name="Goodwin L."/>
            <person name="Pitluck S."/>
            <person name="Peters L."/>
            <person name="Mikhailova N."/>
            <person name="Teshima H."/>
            <person name="Kyrpides N."/>
            <person name="Mavromatis K."/>
            <person name="Ivanova N."/>
            <person name="Brettin T."/>
            <person name="Detter J.C."/>
            <person name="Han C."/>
            <person name="Larimer F."/>
            <person name="Land M."/>
            <person name="Hauser L."/>
            <person name="Markowitz V."/>
            <person name="Cheng J.-F."/>
            <person name="Hugenholtz P."/>
            <person name="Woyke T."/>
            <person name="Wu D."/>
            <person name="Spring S."/>
            <person name="Schroeder M."/>
            <person name="Brambilla E."/>
            <person name="Klenk H.-P."/>
            <person name="Eisen J.A."/>
        </authorList>
    </citation>
    <scope>NUCLEOTIDE SEQUENCE [LARGE SCALE GENOMIC DNA]</scope>
    <source>
        <strain evidence="9">DSM 15908 / JCM 11604 / IC-154</strain>
    </source>
</reference>
<dbReference type="Pfam" id="PF04135">
    <property type="entry name" value="Nop10p"/>
    <property type="match status" value="1"/>
</dbReference>
<dbReference type="HAMAP" id="MF_00803">
    <property type="entry name" value="Nop10"/>
    <property type="match status" value="1"/>
</dbReference>
<name>L0AAM0_CALLD</name>
<organism evidence="8 9">
    <name type="scientific">Caldisphaera lagunensis (strain DSM 15908 / JCM 11604 / ANMR 0165 / IC-154)</name>
    <dbReference type="NCBI Taxonomy" id="1056495"/>
    <lineage>
        <taxon>Archaea</taxon>
        <taxon>Thermoproteota</taxon>
        <taxon>Thermoprotei</taxon>
        <taxon>Acidilobales</taxon>
        <taxon>Caldisphaeraceae</taxon>
        <taxon>Caldisphaera</taxon>
    </lineage>
</organism>
<evidence type="ECO:0000256" key="1">
    <source>
        <dbReference type="ARBA" id="ARBA00002325"/>
    </source>
</evidence>
<keyword evidence="4 7" id="KW-0690">Ribosome biogenesis</keyword>
<protein>
    <recommendedName>
        <fullName evidence="3 7">Ribosome biogenesis protein Nop10</fullName>
    </recommendedName>
</protein>
<evidence type="ECO:0000256" key="7">
    <source>
        <dbReference type="HAMAP-Rule" id="MF_00803"/>
    </source>
</evidence>
<sequence>MRWLLRKCIKCNRYTLSQERCPYCGGQLKVPHPPKYSPNDKYIEYRYKLKYKTTN</sequence>
<dbReference type="KEGG" id="clg:Calag_0373"/>
<evidence type="ECO:0000256" key="3">
    <source>
        <dbReference type="ARBA" id="ARBA00018821"/>
    </source>
</evidence>
<dbReference type="GO" id="GO:0001522">
    <property type="term" value="P:pseudouridine synthesis"/>
    <property type="evidence" value="ECO:0007669"/>
    <property type="project" value="InterPro"/>
</dbReference>
<dbReference type="InterPro" id="IPR036756">
    <property type="entry name" value="H/ACA_rnp_Nop10_sf"/>
</dbReference>
<evidence type="ECO:0000256" key="4">
    <source>
        <dbReference type="ARBA" id="ARBA00022517"/>
    </source>
</evidence>
<dbReference type="Gene3D" id="2.20.28.40">
    <property type="entry name" value="H/ACA ribonucleoprotein complex, subunit Nop10"/>
    <property type="match status" value="1"/>
</dbReference>
<dbReference type="STRING" id="1056495.Calag_0373"/>
<dbReference type="EMBL" id="CP003378">
    <property type="protein sequence ID" value="AFZ70147.1"/>
    <property type="molecule type" value="Genomic_DNA"/>
</dbReference>
<evidence type="ECO:0000256" key="2">
    <source>
        <dbReference type="ARBA" id="ARBA00009462"/>
    </source>
</evidence>
<accession>L0AAM0</accession>
<dbReference type="FunCoup" id="L0AAM0">
    <property type="interactions" value="99"/>
</dbReference>
<dbReference type="NCBIfam" id="NF009623">
    <property type="entry name" value="PRK13130.1"/>
    <property type="match status" value="1"/>
</dbReference>
<evidence type="ECO:0000313" key="9">
    <source>
        <dbReference type="Proteomes" id="UP000010469"/>
    </source>
</evidence>
<dbReference type="RefSeq" id="WP_015232045.1">
    <property type="nucleotide sequence ID" value="NC_019791.1"/>
</dbReference>
<proteinExistence type="inferred from homology"/>
<evidence type="ECO:0000256" key="6">
    <source>
        <dbReference type="ARBA" id="ARBA00023274"/>
    </source>
</evidence>
<dbReference type="HOGENOM" id="CLU_196480_0_0_2"/>
<dbReference type="eggNOG" id="arCOG00906">
    <property type="taxonomic scope" value="Archaea"/>
</dbReference>
<dbReference type="GeneID" id="14211633"/>